<keyword evidence="1" id="KW-0808">Transferase</keyword>
<name>A0A543E0R1_9PSEU</name>
<keyword evidence="2" id="KW-1185">Reference proteome</keyword>
<proteinExistence type="predicted"/>
<reference evidence="1 2" key="1">
    <citation type="submission" date="2019-06" db="EMBL/GenBank/DDBJ databases">
        <title>Sequencing the genomes of 1000 actinobacteria strains.</title>
        <authorList>
            <person name="Klenk H.-P."/>
        </authorList>
    </citation>
    <scope>NUCLEOTIDE SEQUENCE [LARGE SCALE GENOMIC DNA]</scope>
    <source>
        <strain evidence="1 2">DSM 45301</strain>
    </source>
</reference>
<organism evidence="1 2">
    <name type="scientific">Pseudonocardia kunmingensis</name>
    <dbReference type="NCBI Taxonomy" id="630975"/>
    <lineage>
        <taxon>Bacteria</taxon>
        <taxon>Bacillati</taxon>
        <taxon>Actinomycetota</taxon>
        <taxon>Actinomycetes</taxon>
        <taxon>Pseudonocardiales</taxon>
        <taxon>Pseudonocardiaceae</taxon>
        <taxon>Pseudonocardia</taxon>
    </lineage>
</organism>
<evidence type="ECO:0000313" key="1">
    <source>
        <dbReference type="EMBL" id="TQM15176.1"/>
    </source>
</evidence>
<sequence>MAGVEIDAVRRYGDGLAVLSATRRGVPALDGVRAALPAATARPVRLVVVDTACGSAAGDGDVLRLAEDVGRAAALNRAVAGLEPSVGWVVLTDPGVRWRPGAIDALLDAAARHPRAGLLGPRLYAADAAVASGGALPGVLAAARGRIPHAVVSGPTGWLSTAAALVRRTAWDSVDGLDGRYLGGPGEIGDVDLGDRLAAAGWLVVAVPGAGAEVEPGDTFECGHGILEAHAAGLHRYVRDRASGPVRALAALAGRRRP</sequence>
<accession>A0A543E0R1</accession>
<gene>
    <name evidence="1" type="ORF">FB558_1958</name>
</gene>
<dbReference type="PANTHER" id="PTHR43179">
    <property type="entry name" value="RHAMNOSYLTRANSFERASE WBBL"/>
    <property type="match status" value="1"/>
</dbReference>
<evidence type="ECO:0000313" key="2">
    <source>
        <dbReference type="Proteomes" id="UP000315677"/>
    </source>
</evidence>
<protein>
    <submittedName>
        <fullName evidence="1">N-acetylglucosaminyl-diphospho-decaprenol L-rhamnosyltransferase</fullName>
    </submittedName>
</protein>
<dbReference type="EMBL" id="VFPA01000001">
    <property type="protein sequence ID" value="TQM15176.1"/>
    <property type="molecule type" value="Genomic_DNA"/>
</dbReference>
<dbReference type="PANTHER" id="PTHR43179:SF7">
    <property type="entry name" value="RHAMNOSYLTRANSFERASE WBBL"/>
    <property type="match status" value="1"/>
</dbReference>
<dbReference type="SUPFAM" id="SSF53448">
    <property type="entry name" value="Nucleotide-diphospho-sugar transferases"/>
    <property type="match status" value="1"/>
</dbReference>
<comment type="caution">
    <text evidence="1">The sequence shown here is derived from an EMBL/GenBank/DDBJ whole genome shotgun (WGS) entry which is preliminary data.</text>
</comment>
<dbReference type="GO" id="GO:0016740">
    <property type="term" value="F:transferase activity"/>
    <property type="evidence" value="ECO:0007669"/>
    <property type="project" value="UniProtKB-KW"/>
</dbReference>
<dbReference type="Proteomes" id="UP000315677">
    <property type="component" value="Unassembled WGS sequence"/>
</dbReference>
<dbReference type="InterPro" id="IPR029044">
    <property type="entry name" value="Nucleotide-diphossugar_trans"/>
</dbReference>
<dbReference type="Gene3D" id="3.90.550.10">
    <property type="entry name" value="Spore Coat Polysaccharide Biosynthesis Protein SpsA, Chain A"/>
    <property type="match status" value="1"/>
</dbReference>
<dbReference type="AlphaFoldDB" id="A0A543E0R1"/>